<comment type="caution">
    <text evidence="2">The sequence shown here is derived from an EMBL/GenBank/DDBJ whole genome shotgun (WGS) entry which is preliminary data.</text>
</comment>
<reference evidence="2 3" key="1">
    <citation type="submission" date="2018-08" db="EMBL/GenBank/DDBJ databases">
        <title>A genome reference for cultivated species of the human gut microbiota.</title>
        <authorList>
            <person name="Zou Y."/>
            <person name="Xue W."/>
            <person name="Luo G."/>
        </authorList>
    </citation>
    <scope>NUCLEOTIDE SEQUENCE [LARGE SCALE GENOMIC DNA]</scope>
    <source>
        <strain evidence="2 3">AM26-2LB</strain>
    </source>
</reference>
<protein>
    <submittedName>
        <fullName evidence="2">LysM peptidoglycan-binding domain-containing protein</fullName>
    </submittedName>
</protein>
<dbReference type="RefSeq" id="WP_118141863.1">
    <property type="nucleotide sequence ID" value="NZ_QSKY01000024.1"/>
</dbReference>
<dbReference type="InterPro" id="IPR018392">
    <property type="entry name" value="LysM"/>
</dbReference>
<dbReference type="SMART" id="SM00257">
    <property type="entry name" value="LysM"/>
    <property type="match status" value="1"/>
</dbReference>
<dbReference type="EMBL" id="QSKY01000024">
    <property type="protein sequence ID" value="RHF01344.1"/>
    <property type="molecule type" value="Genomic_DNA"/>
</dbReference>
<dbReference type="InterPro" id="IPR036779">
    <property type="entry name" value="LysM_dom_sf"/>
</dbReference>
<dbReference type="PROSITE" id="PS51782">
    <property type="entry name" value="LYSM"/>
    <property type="match status" value="1"/>
</dbReference>
<feature type="domain" description="LysM" evidence="1">
    <location>
        <begin position="57"/>
        <end position="104"/>
    </location>
</feature>
<name>A0A414M0P7_9FIRM</name>
<evidence type="ECO:0000313" key="3">
    <source>
        <dbReference type="Proteomes" id="UP000283501"/>
    </source>
</evidence>
<sequence>MAKCKFCGAEVAIGARCTYCGSKAESWYYSGAEKKQAIALNAEYDDLGAGRKIFRGKYYIVQKGDNLWNIAKRFYGAGAEYYRIVRKNHLQDPNHIEVGQKLYL</sequence>
<organism evidence="2 3">
    <name type="scientific">Agathobacter rectalis</name>
    <dbReference type="NCBI Taxonomy" id="39491"/>
    <lineage>
        <taxon>Bacteria</taxon>
        <taxon>Bacillati</taxon>
        <taxon>Bacillota</taxon>
        <taxon>Clostridia</taxon>
        <taxon>Lachnospirales</taxon>
        <taxon>Lachnospiraceae</taxon>
        <taxon>Agathobacter</taxon>
    </lineage>
</organism>
<accession>A0A414M0P7</accession>
<dbReference type="SUPFAM" id="SSF54106">
    <property type="entry name" value="LysM domain"/>
    <property type="match status" value="1"/>
</dbReference>
<evidence type="ECO:0000259" key="1">
    <source>
        <dbReference type="PROSITE" id="PS51782"/>
    </source>
</evidence>
<dbReference type="AlphaFoldDB" id="A0A414M0P7"/>
<gene>
    <name evidence="2" type="ORF">DW703_13320</name>
</gene>
<dbReference type="Pfam" id="PF01476">
    <property type="entry name" value="LysM"/>
    <property type="match status" value="1"/>
</dbReference>
<dbReference type="Proteomes" id="UP000283501">
    <property type="component" value="Unassembled WGS sequence"/>
</dbReference>
<dbReference type="CDD" id="cd00118">
    <property type="entry name" value="LysM"/>
    <property type="match status" value="1"/>
</dbReference>
<proteinExistence type="predicted"/>
<evidence type="ECO:0000313" key="2">
    <source>
        <dbReference type="EMBL" id="RHF01344.1"/>
    </source>
</evidence>
<dbReference type="Gene3D" id="3.10.350.10">
    <property type="entry name" value="LysM domain"/>
    <property type="match status" value="1"/>
</dbReference>